<sequence>MKTSITLSVAALLTKFWSIDAFVIATPHSRKAIERKYSNRDAMYDIEHLLEEYQKSPTKDLLDIATPLQEFALHYDTATSDEKRFEILKCIEQEMNVLSEHMALLKSLSNHLKNGDDYLLEDKEILEMKHKLLKELQFLDGHQVSGLKDEIMTSIAEQEELQDEFMEEKMKKDNVEDDWSQDYTAWMGY</sequence>
<evidence type="ECO:0000313" key="4">
    <source>
        <dbReference type="Proteomes" id="UP001054902"/>
    </source>
</evidence>
<name>A0AAD3CGN1_9STRA</name>
<comment type="caution">
    <text evidence="3">The sequence shown here is derived from an EMBL/GenBank/DDBJ whole genome shotgun (WGS) entry which is preliminary data.</text>
</comment>
<evidence type="ECO:0000313" key="3">
    <source>
        <dbReference type="EMBL" id="GFH44466.1"/>
    </source>
</evidence>
<accession>A0AAD3CGN1</accession>
<feature type="coiled-coil region" evidence="1">
    <location>
        <begin position="144"/>
        <end position="178"/>
    </location>
</feature>
<evidence type="ECO:0000256" key="1">
    <source>
        <dbReference type="SAM" id="Coils"/>
    </source>
</evidence>
<keyword evidence="1" id="KW-0175">Coiled coil</keyword>
<feature type="signal peptide" evidence="2">
    <location>
        <begin position="1"/>
        <end position="21"/>
    </location>
</feature>
<evidence type="ECO:0000256" key="2">
    <source>
        <dbReference type="SAM" id="SignalP"/>
    </source>
</evidence>
<dbReference type="Proteomes" id="UP001054902">
    <property type="component" value="Unassembled WGS sequence"/>
</dbReference>
<dbReference type="EMBL" id="BLLK01000019">
    <property type="protein sequence ID" value="GFH44466.1"/>
    <property type="molecule type" value="Genomic_DNA"/>
</dbReference>
<keyword evidence="4" id="KW-1185">Reference proteome</keyword>
<gene>
    <name evidence="3" type="ORF">CTEN210_00940</name>
</gene>
<feature type="chain" id="PRO_5041978839" evidence="2">
    <location>
        <begin position="22"/>
        <end position="189"/>
    </location>
</feature>
<organism evidence="3 4">
    <name type="scientific">Chaetoceros tenuissimus</name>
    <dbReference type="NCBI Taxonomy" id="426638"/>
    <lineage>
        <taxon>Eukaryota</taxon>
        <taxon>Sar</taxon>
        <taxon>Stramenopiles</taxon>
        <taxon>Ochrophyta</taxon>
        <taxon>Bacillariophyta</taxon>
        <taxon>Coscinodiscophyceae</taxon>
        <taxon>Chaetocerotophycidae</taxon>
        <taxon>Chaetocerotales</taxon>
        <taxon>Chaetocerotaceae</taxon>
        <taxon>Chaetoceros</taxon>
    </lineage>
</organism>
<keyword evidence="2" id="KW-0732">Signal</keyword>
<proteinExistence type="predicted"/>
<dbReference type="AlphaFoldDB" id="A0AAD3CGN1"/>
<reference evidence="3 4" key="1">
    <citation type="journal article" date="2021" name="Sci. Rep.">
        <title>The genome of the diatom Chaetoceros tenuissimus carries an ancient integrated fragment of an extant virus.</title>
        <authorList>
            <person name="Hongo Y."/>
            <person name="Kimura K."/>
            <person name="Takaki Y."/>
            <person name="Yoshida Y."/>
            <person name="Baba S."/>
            <person name="Kobayashi G."/>
            <person name="Nagasaki K."/>
            <person name="Hano T."/>
            <person name="Tomaru Y."/>
        </authorList>
    </citation>
    <scope>NUCLEOTIDE SEQUENCE [LARGE SCALE GENOMIC DNA]</scope>
    <source>
        <strain evidence="3 4">NIES-3715</strain>
    </source>
</reference>
<protein>
    <submittedName>
        <fullName evidence="3">Uncharacterized protein</fullName>
    </submittedName>
</protein>